<dbReference type="OrthoDB" id="70057at2"/>
<gene>
    <name evidence="1" type="ordered locus">Deide_2p00681</name>
</gene>
<evidence type="ECO:0000313" key="2">
    <source>
        <dbReference type="Proteomes" id="UP000002208"/>
    </source>
</evidence>
<organism evidence="1 2">
    <name type="scientific">Deinococcus deserti (strain DSM 17065 / CIP 109153 / LMG 22923 / VCD115)</name>
    <dbReference type="NCBI Taxonomy" id="546414"/>
    <lineage>
        <taxon>Bacteria</taxon>
        <taxon>Thermotogati</taxon>
        <taxon>Deinococcota</taxon>
        <taxon>Deinococci</taxon>
        <taxon>Deinococcales</taxon>
        <taxon>Deinococcaceae</taxon>
        <taxon>Deinococcus</taxon>
    </lineage>
</organism>
<protein>
    <submittedName>
        <fullName evidence="1">Uncharacterized protein</fullName>
    </submittedName>
</protein>
<proteinExistence type="predicted"/>
<dbReference type="HOGENOM" id="CLU_2011518_0_0_0"/>
<dbReference type="KEGG" id="ddr:Deide_2p00681"/>
<sequence length="130" mass="14074">MKRAIVPAFLTIALNSCQSQTPPQDTVLPVENVSFPATVTADQDLPITLTVGIGGCQEFRRIVAVRTPEEVRLTVLGNRTVPPEIACTAEIRFVERTYLDPGSASRADHFGVVVNARSWGTVRVASNTQP</sequence>
<reference evidence="1 2" key="1">
    <citation type="journal article" date="2009" name="PLoS Genet.">
        <title>Alliance of proteomics and genomics to unravel the specificities of Sahara bacterium Deinococcus deserti.</title>
        <authorList>
            <person name="de Groot A."/>
            <person name="Dulermo R."/>
            <person name="Ortet P."/>
            <person name="Blanchard L."/>
            <person name="Guerin P."/>
            <person name="Fernandez B."/>
            <person name="Vacherie B."/>
            <person name="Dossat C."/>
            <person name="Jolivet E."/>
            <person name="Siguier P."/>
            <person name="Chandler M."/>
            <person name="Barakat M."/>
            <person name="Dedieu A."/>
            <person name="Barbe V."/>
            <person name="Heulin T."/>
            <person name="Sommer S."/>
            <person name="Achouak W."/>
            <person name="Armengaud J."/>
        </authorList>
    </citation>
    <scope>NUCLEOTIDE SEQUENCE [LARGE SCALE GENOMIC DNA]</scope>
    <source>
        <strain evidence="2">DSM 17065 / CIP 109153 / LMG 22923 / VCD115</strain>
        <plasmid evidence="2">pDeide2</plasmid>
    </source>
</reference>
<accession>C1D2U0</accession>
<keyword evidence="2" id="KW-1185">Reference proteome</keyword>
<dbReference type="RefSeq" id="WP_012695202.1">
    <property type="nucleotide sequence ID" value="NC_012529.1"/>
</dbReference>
<name>C1D2U0_DEIDV</name>
<geneLocation type="plasmid" evidence="2">
    <name>pDeide2</name>
</geneLocation>
<dbReference type="AlphaFoldDB" id="C1D2U0"/>
<dbReference type="Proteomes" id="UP000002208">
    <property type="component" value="Plasmid 2"/>
</dbReference>
<dbReference type="EMBL" id="CP001116">
    <property type="protein sequence ID" value="ACO47729.1"/>
    <property type="molecule type" value="Genomic_DNA"/>
</dbReference>
<keyword evidence="1" id="KW-0614">Plasmid</keyword>
<evidence type="ECO:0000313" key="1">
    <source>
        <dbReference type="EMBL" id="ACO47729.1"/>
    </source>
</evidence>